<protein>
    <recommendedName>
        <fullName evidence="6">OmpR/PhoB-type domain-containing protein</fullName>
    </recommendedName>
</protein>
<dbReference type="InterPro" id="IPR011990">
    <property type="entry name" value="TPR-like_helical_dom_sf"/>
</dbReference>
<organism evidence="7 8">
    <name type="scientific">Amycolatopsis albispora</name>
    <dbReference type="NCBI Taxonomy" id="1804986"/>
    <lineage>
        <taxon>Bacteria</taxon>
        <taxon>Bacillati</taxon>
        <taxon>Actinomycetota</taxon>
        <taxon>Actinomycetes</taxon>
        <taxon>Pseudonocardiales</taxon>
        <taxon>Pseudonocardiaceae</taxon>
        <taxon>Amycolatopsis</taxon>
    </lineage>
</organism>
<dbReference type="EMBL" id="CP015163">
    <property type="protein sequence ID" value="AXB41526.1"/>
    <property type="molecule type" value="Genomic_DNA"/>
</dbReference>
<gene>
    <name evidence="7" type="ORF">A4R43_02480</name>
</gene>
<feature type="DNA-binding region" description="OmpR/PhoB-type" evidence="5">
    <location>
        <begin position="1"/>
        <end position="95"/>
    </location>
</feature>
<keyword evidence="4" id="KW-0804">Transcription</keyword>
<keyword evidence="3 5" id="KW-0238">DNA-binding</keyword>
<dbReference type="KEGG" id="aab:A4R43_02480"/>
<dbReference type="PANTHER" id="PTHR35807:SF1">
    <property type="entry name" value="TRANSCRIPTIONAL REGULATOR REDD"/>
    <property type="match status" value="1"/>
</dbReference>
<dbReference type="PANTHER" id="PTHR35807">
    <property type="entry name" value="TRANSCRIPTIONAL REGULATOR REDD-RELATED"/>
    <property type="match status" value="1"/>
</dbReference>
<dbReference type="InterPro" id="IPR001867">
    <property type="entry name" value="OmpR/PhoB-type_DNA-bd"/>
</dbReference>
<name>A0A344L0F2_9PSEU</name>
<dbReference type="SMART" id="SM00862">
    <property type="entry name" value="Trans_reg_C"/>
    <property type="match status" value="1"/>
</dbReference>
<dbReference type="CDD" id="cd15831">
    <property type="entry name" value="BTAD"/>
    <property type="match status" value="1"/>
</dbReference>
<dbReference type="GO" id="GO:0000160">
    <property type="term" value="P:phosphorelay signal transduction system"/>
    <property type="evidence" value="ECO:0007669"/>
    <property type="project" value="InterPro"/>
</dbReference>
<accession>A0A344L0F2</accession>
<evidence type="ECO:0000313" key="8">
    <source>
        <dbReference type="Proteomes" id="UP000250434"/>
    </source>
</evidence>
<keyword evidence="2" id="KW-0805">Transcription regulation</keyword>
<dbReference type="SMART" id="SM01043">
    <property type="entry name" value="BTAD"/>
    <property type="match status" value="1"/>
</dbReference>
<dbReference type="Proteomes" id="UP000250434">
    <property type="component" value="Chromosome"/>
</dbReference>
<comment type="similarity">
    <text evidence="1">Belongs to the AfsR/DnrI/RedD regulatory family.</text>
</comment>
<dbReference type="Gene3D" id="1.10.10.10">
    <property type="entry name" value="Winged helix-like DNA-binding domain superfamily/Winged helix DNA-binding domain"/>
    <property type="match status" value="1"/>
</dbReference>
<dbReference type="Pfam" id="PF00486">
    <property type="entry name" value="Trans_reg_C"/>
    <property type="match status" value="1"/>
</dbReference>
<dbReference type="PROSITE" id="PS51755">
    <property type="entry name" value="OMPR_PHOB"/>
    <property type="match status" value="1"/>
</dbReference>
<evidence type="ECO:0000256" key="5">
    <source>
        <dbReference type="PROSITE-ProRule" id="PRU01091"/>
    </source>
</evidence>
<dbReference type="InterPro" id="IPR016032">
    <property type="entry name" value="Sig_transdc_resp-reg_C-effctor"/>
</dbReference>
<dbReference type="GO" id="GO:0006355">
    <property type="term" value="P:regulation of DNA-templated transcription"/>
    <property type="evidence" value="ECO:0007669"/>
    <property type="project" value="InterPro"/>
</dbReference>
<dbReference type="GO" id="GO:0003677">
    <property type="term" value="F:DNA binding"/>
    <property type="evidence" value="ECO:0007669"/>
    <property type="project" value="UniProtKB-UniRule"/>
</dbReference>
<dbReference type="Gene3D" id="1.25.40.10">
    <property type="entry name" value="Tetratricopeptide repeat domain"/>
    <property type="match status" value="1"/>
</dbReference>
<dbReference type="InterPro" id="IPR036388">
    <property type="entry name" value="WH-like_DNA-bd_sf"/>
</dbReference>
<evidence type="ECO:0000313" key="7">
    <source>
        <dbReference type="EMBL" id="AXB41526.1"/>
    </source>
</evidence>
<proteinExistence type="inferred from homology"/>
<dbReference type="AlphaFoldDB" id="A0A344L0F2"/>
<evidence type="ECO:0000256" key="4">
    <source>
        <dbReference type="ARBA" id="ARBA00023163"/>
    </source>
</evidence>
<evidence type="ECO:0000256" key="2">
    <source>
        <dbReference type="ARBA" id="ARBA00023015"/>
    </source>
</evidence>
<feature type="domain" description="OmpR/PhoB-type" evidence="6">
    <location>
        <begin position="1"/>
        <end position="95"/>
    </location>
</feature>
<dbReference type="InterPro" id="IPR005158">
    <property type="entry name" value="BTAD"/>
</dbReference>
<reference evidence="7 8" key="1">
    <citation type="submission" date="2016-04" db="EMBL/GenBank/DDBJ databases">
        <title>Complete genome sequence and analysis of deep-sea sediment isolate, Amycolatopsis sp. WP1.</title>
        <authorList>
            <person name="Wang H."/>
            <person name="Chen S."/>
            <person name="Wu Q."/>
        </authorList>
    </citation>
    <scope>NUCLEOTIDE SEQUENCE [LARGE SCALE GENOMIC DNA]</scope>
    <source>
        <strain evidence="7 8">WP1</strain>
    </source>
</reference>
<evidence type="ECO:0000259" key="6">
    <source>
        <dbReference type="PROSITE" id="PS51755"/>
    </source>
</evidence>
<dbReference type="SUPFAM" id="SSF46894">
    <property type="entry name" value="C-terminal effector domain of the bipartite response regulators"/>
    <property type="match status" value="1"/>
</dbReference>
<dbReference type="OrthoDB" id="5521887at2"/>
<evidence type="ECO:0000256" key="1">
    <source>
        <dbReference type="ARBA" id="ARBA00005820"/>
    </source>
</evidence>
<dbReference type="Pfam" id="PF03704">
    <property type="entry name" value="BTAD"/>
    <property type="match status" value="1"/>
</dbReference>
<dbReference type="SUPFAM" id="SSF48452">
    <property type="entry name" value="TPR-like"/>
    <property type="match status" value="1"/>
</dbReference>
<dbReference type="InterPro" id="IPR051677">
    <property type="entry name" value="AfsR-DnrI-RedD_regulator"/>
</dbReference>
<sequence>MDFRVLGPVEVGPVRREHGLGTPKQRTVLSALLLNANHIVSVDQLTTVLWDGRPPRSAMANVYSYVAGVRRLLDGAGEAGRDRLITRMPGYVLRVRSGELDLSVFDQLAHRGQAALRRSELELAADCLGRALAVWRGRPLEDVRVTSALMAPITALEGRRIDVLNDLIQARLRLGQHKEVVGDLRELIALAPLSELTWSQFMFALYRSGRKAEALGAFLDARRTMISQAGVEPSAYLRRVHQAMLTGTPSAELLEHCWRG</sequence>
<evidence type="ECO:0000256" key="3">
    <source>
        <dbReference type="ARBA" id="ARBA00023125"/>
    </source>
</evidence>
<keyword evidence="8" id="KW-1185">Reference proteome</keyword>